<protein>
    <recommendedName>
        <fullName evidence="1">ABM domain-containing protein</fullName>
    </recommendedName>
</protein>
<reference evidence="2 3" key="1">
    <citation type="submission" date="2015-12" db="EMBL/GenBank/DDBJ databases">
        <title>Draft genome sequence of Moniliophthora roreri, the causal agent of frosty pod rot of cacao.</title>
        <authorList>
            <person name="Aime M.C."/>
            <person name="Diaz-Valderrama J.R."/>
            <person name="Kijpornyongpan T."/>
            <person name="Phillips-Mora W."/>
        </authorList>
    </citation>
    <scope>NUCLEOTIDE SEQUENCE [LARGE SCALE GENOMIC DNA]</scope>
    <source>
        <strain evidence="2 3">MCA 2952</strain>
    </source>
</reference>
<dbReference type="Proteomes" id="UP000054988">
    <property type="component" value="Unassembled WGS sequence"/>
</dbReference>
<dbReference type="AlphaFoldDB" id="A0A0W0GD24"/>
<feature type="domain" description="ABM" evidence="1">
    <location>
        <begin position="16"/>
        <end position="109"/>
    </location>
</feature>
<dbReference type="InterPro" id="IPR011008">
    <property type="entry name" value="Dimeric_a/b-barrel"/>
</dbReference>
<comment type="caution">
    <text evidence="2">The sequence shown here is derived from an EMBL/GenBank/DDBJ whole genome shotgun (WGS) entry which is preliminary data.</text>
</comment>
<dbReference type="SUPFAM" id="SSF54909">
    <property type="entry name" value="Dimeric alpha+beta barrel"/>
    <property type="match status" value="1"/>
</dbReference>
<evidence type="ECO:0000313" key="3">
    <source>
        <dbReference type="Proteomes" id="UP000054988"/>
    </source>
</evidence>
<sequence length="125" mass="13716">MASSLPANYKRKFNLLVQITAASGKEEELARNLAAVAKSSDSSKEPGTLLYVLVLLVPQPLAEAGHVFASYHTARGFGADNSKFTIFERYANPKSFEQHRETEAFKALQSSSAIGELTLTFYEDL</sequence>
<dbReference type="EMBL" id="LATX01000352">
    <property type="protein sequence ID" value="KTB46427.1"/>
    <property type="molecule type" value="Genomic_DNA"/>
</dbReference>
<dbReference type="InterPro" id="IPR007138">
    <property type="entry name" value="ABM_dom"/>
</dbReference>
<dbReference type="Pfam" id="PF03992">
    <property type="entry name" value="ABM"/>
    <property type="match status" value="1"/>
</dbReference>
<evidence type="ECO:0000313" key="2">
    <source>
        <dbReference type="EMBL" id="KTB46427.1"/>
    </source>
</evidence>
<dbReference type="Gene3D" id="3.30.70.100">
    <property type="match status" value="1"/>
</dbReference>
<accession>A0A0W0GD24</accession>
<organism evidence="2 3">
    <name type="scientific">Moniliophthora roreri</name>
    <name type="common">Frosty pod rot fungus</name>
    <name type="synonym">Monilia roreri</name>
    <dbReference type="NCBI Taxonomy" id="221103"/>
    <lineage>
        <taxon>Eukaryota</taxon>
        <taxon>Fungi</taxon>
        <taxon>Dikarya</taxon>
        <taxon>Basidiomycota</taxon>
        <taxon>Agaricomycotina</taxon>
        <taxon>Agaricomycetes</taxon>
        <taxon>Agaricomycetidae</taxon>
        <taxon>Agaricales</taxon>
        <taxon>Marasmiineae</taxon>
        <taxon>Marasmiaceae</taxon>
        <taxon>Moniliophthora</taxon>
    </lineage>
</organism>
<name>A0A0W0GD24_MONRR</name>
<gene>
    <name evidence="2" type="ORF">WG66_983</name>
</gene>
<proteinExistence type="predicted"/>
<evidence type="ECO:0000259" key="1">
    <source>
        <dbReference type="Pfam" id="PF03992"/>
    </source>
</evidence>